<feature type="transmembrane region" description="Helical" evidence="5">
    <location>
        <begin position="139"/>
        <end position="160"/>
    </location>
</feature>
<dbReference type="InterPro" id="IPR035906">
    <property type="entry name" value="MetI-like_sf"/>
</dbReference>
<evidence type="ECO:0000256" key="2">
    <source>
        <dbReference type="ARBA" id="ARBA00022692"/>
    </source>
</evidence>
<feature type="transmembrane region" description="Helical" evidence="5">
    <location>
        <begin position="172"/>
        <end position="195"/>
    </location>
</feature>
<keyword evidence="5" id="KW-0813">Transport</keyword>
<comment type="similarity">
    <text evidence="5">Belongs to the binding-protein-dependent transport system permease family.</text>
</comment>
<organism evidence="7 8">
    <name type="scientific">Roseibium marinum</name>
    <dbReference type="NCBI Taxonomy" id="281252"/>
    <lineage>
        <taxon>Bacteria</taxon>
        <taxon>Pseudomonadati</taxon>
        <taxon>Pseudomonadota</taxon>
        <taxon>Alphaproteobacteria</taxon>
        <taxon>Hyphomicrobiales</taxon>
        <taxon>Stappiaceae</taxon>
        <taxon>Roseibium</taxon>
    </lineage>
</organism>
<keyword evidence="2 5" id="KW-0812">Transmembrane</keyword>
<sequence length="311" mass="34233">MTDPLAVRPAIRVSAGAQEKPVIFPRRKPRINGRSIAILVFLAMAAAFYCIPLYVLVVTSFKTMEQIRQGAIFALPTEWTWEPWNFAWNEACSGITCEGLKIGFWNSVKILIPSLVASISLSAVTGYALALWNVKWAGTFLFVLFMAAFVPFQIIMFPLIQLTVHLGIYGSLWAVAFIHTVMTMPIVTLIFRNYYKDIPDELIKAAMIDSGSFWRIFGEIILPMSANILIVVLIMQITHIWNDYLIGVTFGGPGGQPMTVNLANLVTVSTGTVSYNANMAAALLTAIPPLVIYFVLGKFFVQGISAGAIKG</sequence>
<feature type="transmembrane region" description="Helical" evidence="5">
    <location>
        <begin position="216"/>
        <end position="241"/>
    </location>
</feature>
<gene>
    <name evidence="7" type="ORF">CLV41_10758</name>
</gene>
<dbReference type="OrthoDB" id="9815445at2"/>
<evidence type="ECO:0000313" key="8">
    <source>
        <dbReference type="Proteomes" id="UP000236959"/>
    </source>
</evidence>
<feature type="transmembrane region" description="Helical" evidence="5">
    <location>
        <begin position="110"/>
        <end position="132"/>
    </location>
</feature>
<dbReference type="RefSeq" id="WP_103223427.1">
    <property type="nucleotide sequence ID" value="NZ_PPCN01000007.1"/>
</dbReference>
<keyword evidence="4 5" id="KW-0472">Membrane</keyword>
<dbReference type="SUPFAM" id="SSF161098">
    <property type="entry name" value="MetI-like"/>
    <property type="match status" value="1"/>
</dbReference>
<dbReference type="PANTHER" id="PTHR43879">
    <property type="entry name" value="ABC TRANSPORTER PERMEASE PROTEIN"/>
    <property type="match status" value="1"/>
</dbReference>
<comment type="subcellular location">
    <subcellularLocation>
        <location evidence="1 5">Cell membrane</location>
        <topology evidence="1 5">Multi-pass membrane protein</topology>
    </subcellularLocation>
</comment>
<dbReference type="Pfam" id="PF00528">
    <property type="entry name" value="BPD_transp_1"/>
    <property type="match status" value="1"/>
</dbReference>
<protein>
    <submittedName>
        <fullName evidence="7">Glucose/mannose transport system permease protein</fullName>
    </submittedName>
</protein>
<dbReference type="CDD" id="cd06261">
    <property type="entry name" value="TM_PBP2"/>
    <property type="match status" value="1"/>
</dbReference>
<keyword evidence="3 5" id="KW-1133">Transmembrane helix</keyword>
<dbReference type="PANTHER" id="PTHR43879:SF1">
    <property type="entry name" value="GLUCOSE IMPORT SYSTEM PERMEASE PROTEIN GLCU"/>
    <property type="match status" value="1"/>
</dbReference>
<dbReference type="Gene3D" id="1.10.3720.10">
    <property type="entry name" value="MetI-like"/>
    <property type="match status" value="1"/>
</dbReference>
<dbReference type="AlphaFoldDB" id="A0A2S3UQP2"/>
<dbReference type="PROSITE" id="PS50928">
    <property type="entry name" value="ABC_TM1"/>
    <property type="match status" value="1"/>
</dbReference>
<proteinExistence type="inferred from homology"/>
<comment type="caution">
    <text evidence="7">The sequence shown here is derived from an EMBL/GenBank/DDBJ whole genome shotgun (WGS) entry which is preliminary data.</text>
</comment>
<evidence type="ECO:0000256" key="3">
    <source>
        <dbReference type="ARBA" id="ARBA00022989"/>
    </source>
</evidence>
<evidence type="ECO:0000256" key="4">
    <source>
        <dbReference type="ARBA" id="ARBA00023136"/>
    </source>
</evidence>
<name>A0A2S3UQP2_9HYPH</name>
<feature type="transmembrane region" description="Helical" evidence="5">
    <location>
        <begin position="279"/>
        <end position="301"/>
    </location>
</feature>
<feature type="domain" description="ABC transmembrane type-1" evidence="6">
    <location>
        <begin position="104"/>
        <end position="296"/>
    </location>
</feature>
<dbReference type="InterPro" id="IPR000515">
    <property type="entry name" value="MetI-like"/>
</dbReference>
<accession>A0A2S3UQP2</accession>
<feature type="transmembrane region" description="Helical" evidence="5">
    <location>
        <begin position="36"/>
        <end position="57"/>
    </location>
</feature>
<dbReference type="EMBL" id="PPCN01000007">
    <property type="protein sequence ID" value="POF30032.1"/>
    <property type="molecule type" value="Genomic_DNA"/>
</dbReference>
<dbReference type="GO" id="GO:0055085">
    <property type="term" value="P:transmembrane transport"/>
    <property type="evidence" value="ECO:0007669"/>
    <property type="project" value="InterPro"/>
</dbReference>
<evidence type="ECO:0000256" key="5">
    <source>
        <dbReference type="RuleBase" id="RU363032"/>
    </source>
</evidence>
<dbReference type="GO" id="GO:0005886">
    <property type="term" value="C:plasma membrane"/>
    <property type="evidence" value="ECO:0007669"/>
    <property type="project" value="UniProtKB-SubCell"/>
</dbReference>
<reference evidence="7 8" key="1">
    <citation type="submission" date="2018-01" db="EMBL/GenBank/DDBJ databases">
        <title>Genomic Encyclopedia of Archaeal and Bacterial Type Strains, Phase II (KMG-II): from individual species to whole genera.</title>
        <authorList>
            <person name="Goeker M."/>
        </authorList>
    </citation>
    <scope>NUCLEOTIDE SEQUENCE [LARGE SCALE GENOMIC DNA]</scope>
    <source>
        <strain evidence="7 8">DSM 17023</strain>
    </source>
</reference>
<keyword evidence="8" id="KW-1185">Reference proteome</keyword>
<evidence type="ECO:0000259" key="6">
    <source>
        <dbReference type="PROSITE" id="PS50928"/>
    </source>
</evidence>
<dbReference type="Proteomes" id="UP000236959">
    <property type="component" value="Unassembled WGS sequence"/>
</dbReference>
<evidence type="ECO:0000256" key="1">
    <source>
        <dbReference type="ARBA" id="ARBA00004651"/>
    </source>
</evidence>
<evidence type="ECO:0000313" key="7">
    <source>
        <dbReference type="EMBL" id="POF30032.1"/>
    </source>
</evidence>